<dbReference type="InterPro" id="IPR036890">
    <property type="entry name" value="HATPase_C_sf"/>
</dbReference>
<dbReference type="PANTHER" id="PTHR24421">
    <property type="entry name" value="NITRATE/NITRITE SENSOR PROTEIN NARX-RELATED"/>
    <property type="match status" value="1"/>
</dbReference>
<dbReference type="EMBL" id="BAOP01000002">
    <property type="protein sequence ID" value="GAC78160.1"/>
    <property type="molecule type" value="Genomic_DNA"/>
</dbReference>
<dbReference type="PANTHER" id="PTHR24421:SF61">
    <property type="entry name" value="OXYGEN SENSOR HISTIDINE KINASE NREB"/>
    <property type="match status" value="1"/>
</dbReference>
<dbReference type="GO" id="GO:0016301">
    <property type="term" value="F:kinase activity"/>
    <property type="evidence" value="ECO:0007669"/>
    <property type="project" value="UniProtKB-KW"/>
</dbReference>
<evidence type="ECO:0000313" key="6">
    <source>
        <dbReference type="Proteomes" id="UP000035009"/>
    </source>
</evidence>
<feature type="transmembrane region" description="Helical" evidence="4">
    <location>
        <begin position="69"/>
        <end position="91"/>
    </location>
</feature>
<keyword evidence="1" id="KW-0808">Transferase</keyword>
<dbReference type="GO" id="GO:0000160">
    <property type="term" value="P:phosphorelay signal transduction system"/>
    <property type="evidence" value="ECO:0007669"/>
    <property type="project" value="UniProtKB-KW"/>
</dbReference>
<dbReference type="InterPro" id="IPR050482">
    <property type="entry name" value="Sensor_HK_TwoCompSys"/>
</dbReference>
<evidence type="ECO:0000256" key="3">
    <source>
        <dbReference type="ARBA" id="ARBA00023012"/>
    </source>
</evidence>
<dbReference type="RefSeq" id="WP_008375986.1">
    <property type="nucleotide sequence ID" value="NZ_BAOP01000002.1"/>
</dbReference>
<proteinExistence type="predicted"/>
<feature type="transmembrane region" description="Helical" evidence="4">
    <location>
        <begin position="39"/>
        <end position="62"/>
    </location>
</feature>
<dbReference type="STRING" id="410332.SAMN04488550_3553"/>
<reference evidence="5 6" key="1">
    <citation type="submission" date="2013-02" db="EMBL/GenBank/DDBJ databases">
        <title>Whole genome shotgun sequence of Gordonia malaquae NBRC 108250.</title>
        <authorList>
            <person name="Yoshida I."/>
            <person name="Hosoyama A."/>
            <person name="Tsuchikane K."/>
            <person name="Ando Y."/>
            <person name="Baba S."/>
            <person name="Ohji S."/>
            <person name="Hamada M."/>
            <person name="Tamura T."/>
            <person name="Yamazoe A."/>
            <person name="Yamazaki S."/>
            <person name="Fujita N."/>
        </authorList>
    </citation>
    <scope>NUCLEOTIDE SEQUENCE [LARGE SCALE GENOMIC DNA]</scope>
    <source>
        <strain evidence="5 6">NBRC 108250</strain>
    </source>
</reference>
<keyword evidence="4" id="KW-0812">Transmembrane</keyword>
<keyword evidence="4" id="KW-0472">Membrane</keyword>
<evidence type="ECO:0000313" key="5">
    <source>
        <dbReference type="EMBL" id="GAC78160.1"/>
    </source>
</evidence>
<dbReference type="OrthoDB" id="144293at2"/>
<dbReference type="Proteomes" id="UP000035009">
    <property type="component" value="Unassembled WGS sequence"/>
</dbReference>
<evidence type="ECO:0000256" key="2">
    <source>
        <dbReference type="ARBA" id="ARBA00022777"/>
    </source>
</evidence>
<dbReference type="AlphaFoldDB" id="M3UG11"/>
<keyword evidence="2 5" id="KW-0418">Kinase</keyword>
<keyword evidence="4" id="KW-1133">Transmembrane helix</keyword>
<organism evidence="5 6">
    <name type="scientific">Gordonia malaquae NBRC 108250</name>
    <dbReference type="NCBI Taxonomy" id="1223542"/>
    <lineage>
        <taxon>Bacteria</taxon>
        <taxon>Bacillati</taxon>
        <taxon>Actinomycetota</taxon>
        <taxon>Actinomycetes</taxon>
        <taxon>Mycobacteriales</taxon>
        <taxon>Gordoniaceae</taxon>
        <taxon>Gordonia</taxon>
    </lineage>
</organism>
<evidence type="ECO:0000256" key="1">
    <source>
        <dbReference type="ARBA" id="ARBA00022679"/>
    </source>
</evidence>
<sequence length="388" mass="40433">MNVYRMRRAAALTVSISTLLVPFMSIVPAIIAGKGVTEAWWTPTSFVLILGAAIVMLIAAVPESGRSHALFRSAVVLAAANLAALMLWFPAWTHLDYTGFGSPPVWSANTVVLPAVALATLVPIRWAAAYTVVGLGMLAVAQQRAGFGGHGADAYFNQMMTASLMAVFLAMLGTAMGIARAVDATRAVVLTESVAAAASAARVEERRRLDVVLRDKVIAVLRDIAPGTPDDRHQRQARAVLDELDGADVDPLAAGMVTPSDAVVHLREAVIAFGDHLLVSVEATDDAADLPVSVVDAVGAALVEAVGNSVVHAGPRASTAVVGLISEAGVRVRVVDDGCGFDPDRIAPDRSGIVLGIQQRMDLLPGGSAVVDAAPLDGTMVSLEWSRQ</sequence>
<dbReference type="SUPFAM" id="SSF55874">
    <property type="entry name" value="ATPase domain of HSP90 chaperone/DNA topoisomerase II/histidine kinase"/>
    <property type="match status" value="1"/>
</dbReference>
<feature type="transmembrane region" description="Helical" evidence="4">
    <location>
        <begin position="162"/>
        <end position="182"/>
    </location>
</feature>
<dbReference type="Gene3D" id="3.30.565.10">
    <property type="entry name" value="Histidine kinase-like ATPase, C-terminal domain"/>
    <property type="match status" value="1"/>
</dbReference>
<name>M3UG11_GORML</name>
<dbReference type="eggNOG" id="COG4585">
    <property type="taxonomic scope" value="Bacteria"/>
</dbReference>
<keyword evidence="6" id="KW-1185">Reference proteome</keyword>
<accession>M3UG11</accession>
<evidence type="ECO:0000256" key="4">
    <source>
        <dbReference type="SAM" id="Phobius"/>
    </source>
</evidence>
<feature type="transmembrane region" description="Helical" evidence="4">
    <location>
        <begin position="111"/>
        <end position="141"/>
    </location>
</feature>
<gene>
    <name evidence="5" type="ORF">GM1_002_01380</name>
</gene>
<keyword evidence="3" id="KW-0902">Two-component regulatory system</keyword>
<comment type="caution">
    <text evidence="5">The sequence shown here is derived from an EMBL/GenBank/DDBJ whole genome shotgun (WGS) entry which is preliminary data.</text>
</comment>
<protein>
    <submittedName>
        <fullName evidence="5">Putative two-component histidine kinase</fullName>
    </submittedName>
</protein>